<comment type="caution">
    <text evidence="1">The sequence shown here is derived from an EMBL/GenBank/DDBJ whole genome shotgun (WGS) entry which is preliminary data.</text>
</comment>
<gene>
    <name evidence="1" type="ORF">SK128_009428</name>
</gene>
<evidence type="ECO:0000313" key="2">
    <source>
        <dbReference type="Proteomes" id="UP001381693"/>
    </source>
</evidence>
<proteinExistence type="predicted"/>
<evidence type="ECO:0000313" key="1">
    <source>
        <dbReference type="EMBL" id="KAK7076036.1"/>
    </source>
</evidence>
<organism evidence="1 2">
    <name type="scientific">Halocaridina rubra</name>
    <name type="common">Hawaiian red shrimp</name>
    <dbReference type="NCBI Taxonomy" id="373956"/>
    <lineage>
        <taxon>Eukaryota</taxon>
        <taxon>Metazoa</taxon>
        <taxon>Ecdysozoa</taxon>
        <taxon>Arthropoda</taxon>
        <taxon>Crustacea</taxon>
        <taxon>Multicrustacea</taxon>
        <taxon>Malacostraca</taxon>
        <taxon>Eumalacostraca</taxon>
        <taxon>Eucarida</taxon>
        <taxon>Decapoda</taxon>
        <taxon>Pleocyemata</taxon>
        <taxon>Caridea</taxon>
        <taxon>Atyoidea</taxon>
        <taxon>Atyidae</taxon>
        <taxon>Halocaridina</taxon>
    </lineage>
</organism>
<keyword evidence="2" id="KW-1185">Reference proteome</keyword>
<dbReference type="AlphaFoldDB" id="A0AAN8X129"/>
<evidence type="ECO:0008006" key="3">
    <source>
        <dbReference type="Google" id="ProtNLM"/>
    </source>
</evidence>
<protein>
    <recommendedName>
        <fullName evidence="3">Calcium uniporter protein</fullName>
    </recommendedName>
</protein>
<feature type="non-terminal residue" evidence="1">
    <location>
        <position position="104"/>
    </location>
</feature>
<reference evidence="1 2" key="1">
    <citation type="submission" date="2023-11" db="EMBL/GenBank/DDBJ databases">
        <title>Halocaridina rubra genome assembly.</title>
        <authorList>
            <person name="Smith C."/>
        </authorList>
    </citation>
    <scope>NUCLEOTIDE SEQUENCE [LARGE SCALE GENOMIC DNA]</scope>
    <source>
        <strain evidence="1">EP-1</strain>
        <tissue evidence="1">Whole</tissue>
    </source>
</reference>
<dbReference type="EMBL" id="JAXCGZ010009906">
    <property type="protein sequence ID" value="KAK7076036.1"/>
    <property type="molecule type" value="Genomic_DNA"/>
</dbReference>
<dbReference type="Proteomes" id="UP001381693">
    <property type="component" value="Unassembled WGS sequence"/>
</dbReference>
<accession>A0AAN8X129</accession>
<name>A0AAN8X129_HALRR</name>
<sequence length="104" mass="11872">MRQTRTACVIVQVCNGLPQLTVPLPSRRDLCRFTLRPVTHTVQDFINQLRHEDHGIDRVLLRTTDGVRISTSDSIESLLMNDFDLIINDVTYRVVVPDGQKLTL</sequence>